<name>A0A6N7KJH9_9ACTN</name>
<feature type="domain" description="Mycothiol-dependent maleylpyruvate isomerase metal-binding" evidence="1">
    <location>
        <begin position="8"/>
        <end position="130"/>
    </location>
</feature>
<organism evidence="2 3">
    <name type="scientific">Streptomyces kaniharaensis</name>
    <dbReference type="NCBI Taxonomy" id="212423"/>
    <lineage>
        <taxon>Bacteria</taxon>
        <taxon>Bacillati</taxon>
        <taxon>Actinomycetota</taxon>
        <taxon>Actinomycetes</taxon>
        <taxon>Kitasatosporales</taxon>
        <taxon>Streptomycetaceae</taxon>
        <taxon>Streptomyces</taxon>
    </lineage>
</organism>
<dbReference type="InterPro" id="IPR034660">
    <property type="entry name" value="DinB/YfiT-like"/>
</dbReference>
<dbReference type="SUPFAM" id="SSF109854">
    <property type="entry name" value="DinB/YfiT-like putative metalloenzymes"/>
    <property type="match status" value="1"/>
</dbReference>
<evidence type="ECO:0000313" key="2">
    <source>
        <dbReference type="EMBL" id="MQS11586.1"/>
    </source>
</evidence>
<dbReference type="Proteomes" id="UP000450000">
    <property type="component" value="Unassembled WGS sequence"/>
</dbReference>
<evidence type="ECO:0000259" key="1">
    <source>
        <dbReference type="Pfam" id="PF11716"/>
    </source>
</evidence>
<dbReference type="RefSeq" id="WP_153460175.1">
    <property type="nucleotide sequence ID" value="NZ_WBOF01000001.1"/>
</dbReference>
<dbReference type="Pfam" id="PF11716">
    <property type="entry name" value="MDMPI_N"/>
    <property type="match status" value="1"/>
</dbReference>
<proteinExistence type="predicted"/>
<dbReference type="AlphaFoldDB" id="A0A6N7KJH9"/>
<evidence type="ECO:0000313" key="3">
    <source>
        <dbReference type="Proteomes" id="UP000450000"/>
    </source>
</evidence>
<sequence>MHDGDAVRAALDETLRALSPHTGDRDWDVPAGLLEWSCRETAAHIAHDLLAYAGQLAARPTGRYLPLDLTVRPDAGPAEVLTVVTAAARLLATALDAAPPEVRAYHHGPCEPHGFAAMGVAETVLHTHDITRGLGLDWQPPAELSAFVLDRLFPDAPDASEATAGDILLYCTGRAELNGRPRKTSWCWRAAMGEW</sequence>
<dbReference type="GO" id="GO:0046872">
    <property type="term" value="F:metal ion binding"/>
    <property type="evidence" value="ECO:0007669"/>
    <property type="project" value="InterPro"/>
</dbReference>
<protein>
    <recommendedName>
        <fullName evidence="1">Mycothiol-dependent maleylpyruvate isomerase metal-binding domain-containing protein</fullName>
    </recommendedName>
</protein>
<accession>A0A6N7KJH9</accession>
<keyword evidence="3" id="KW-1185">Reference proteome</keyword>
<gene>
    <name evidence="2" type="ORF">F7Q99_04615</name>
</gene>
<reference evidence="2 3" key="1">
    <citation type="submission" date="2019-09" db="EMBL/GenBank/DDBJ databases">
        <title>Genome Sequences of Streptomyces kaniharaensis ATCC 21070.</title>
        <authorList>
            <person name="Zhu W."/>
            <person name="De Crecy-Lagard V."/>
            <person name="Richards N.G."/>
        </authorList>
    </citation>
    <scope>NUCLEOTIDE SEQUENCE [LARGE SCALE GENOMIC DNA]</scope>
    <source>
        <strain evidence="2 3">SF-557</strain>
    </source>
</reference>
<dbReference type="InterPro" id="IPR024344">
    <property type="entry name" value="MDMPI_metal-binding"/>
</dbReference>
<dbReference type="Gene3D" id="1.20.120.450">
    <property type="entry name" value="dinb family like domain"/>
    <property type="match status" value="1"/>
</dbReference>
<dbReference type="EMBL" id="WBOF01000001">
    <property type="protein sequence ID" value="MQS11586.1"/>
    <property type="molecule type" value="Genomic_DNA"/>
</dbReference>
<dbReference type="OrthoDB" id="4453346at2"/>
<comment type="caution">
    <text evidence="2">The sequence shown here is derived from an EMBL/GenBank/DDBJ whole genome shotgun (WGS) entry which is preliminary data.</text>
</comment>